<keyword evidence="14" id="KW-1185">Reference proteome</keyword>
<dbReference type="EC" id="5.2.1.8" evidence="3"/>
<evidence type="ECO:0000259" key="12">
    <source>
        <dbReference type="PROSITE" id="PS50198"/>
    </source>
</evidence>
<evidence type="ECO:0000256" key="7">
    <source>
        <dbReference type="ARBA" id="ARBA00023235"/>
    </source>
</evidence>
<keyword evidence="6 10" id="KW-0697">Rotamase</keyword>
<keyword evidence="11" id="KW-0472">Membrane</keyword>
<name>X5MMP6_9HYPH</name>
<dbReference type="InterPro" id="IPR046357">
    <property type="entry name" value="PPIase_dom_sf"/>
</dbReference>
<evidence type="ECO:0000256" key="5">
    <source>
        <dbReference type="ARBA" id="ARBA00022729"/>
    </source>
</evidence>
<evidence type="ECO:0000256" key="11">
    <source>
        <dbReference type="SAM" id="Phobius"/>
    </source>
</evidence>
<dbReference type="RefSeq" id="WP_043948604.1">
    <property type="nucleotide sequence ID" value="NZ_HG966617.1"/>
</dbReference>
<dbReference type="Proteomes" id="UP000032160">
    <property type="component" value="Chromosome I"/>
</dbReference>
<organism evidence="13 14">
    <name type="scientific">Candidatus Phaeomarinibacter ectocarpi</name>
    <dbReference type="NCBI Taxonomy" id="1458461"/>
    <lineage>
        <taxon>Bacteria</taxon>
        <taxon>Pseudomonadati</taxon>
        <taxon>Pseudomonadota</taxon>
        <taxon>Alphaproteobacteria</taxon>
        <taxon>Hyphomicrobiales</taxon>
        <taxon>Parvibaculaceae</taxon>
        <taxon>Candidatus Phaeomarinibacter</taxon>
    </lineage>
</organism>
<keyword evidence="11" id="KW-1133">Transmembrane helix</keyword>
<evidence type="ECO:0000256" key="8">
    <source>
        <dbReference type="ARBA" id="ARBA00030642"/>
    </source>
</evidence>
<keyword evidence="7 10" id="KW-0413">Isomerase</keyword>
<dbReference type="InterPro" id="IPR050245">
    <property type="entry name" value="PrsA_foldase"/>
</dbReference>
<proteinExistence type="inferred from homology"/>
<dbReference type="OrthoDB" id="196786at2"/>
<sequence length="276" mass="31105">MSKTRWPSGLWREPLVHFLLAAAFIFALYAWVGDDDQESGRIVVSLEQVEQLALVWQRTWNRPPTDEELQGLVRNYIKDEVYYREALKLGLDVNDQVIRRRLRQKLEFFATESAVQELPSQEVLKAWFDQNAQRYESPPTYTFAQVYFTALDTSRIEEAAAQLADGVPPSDLGDAIALPQDMDAATSNAVTRVFGEKFAEALASLPANEWSGPVESGLGYHLVQLSASTPSRPVAFAEVRRQVERDWLGEERAKAEDAAYAAMSAQYEIEIEGQAE</sequence>
<comment type="catalytic activity">
    <reaction evidence="1">
        <text>[protein]-peptidylproline (omega=180) = [protein]-peptidylproline (omega=0)</text>
        <dbReference type="Rhea" id="RHEA:16237"/>
        <dbReference type="Rhea" id="RHEA-COMP:10747"/>
        <dbReference type="Rhea" id="RHEA-COMP:10748"/>
        <dbReference type="ChEBI" id="CHEBI:83833"/>
        <dbReference type="ChEBI" id="CHEBI:83834"/>
        <dbReference type="EC" id="5.2.1.8"/>
    </reaction>
</comment>
<evidence type="ECO:0000256" key="2">
    <source>
        <dbReference type="ARBA" id="ARBA00007656"/>
    </source>
</evidence>
<dbReference type="PANTHER" id="PTHR47245">
    <property type="entry name" value="PEPTIDYLPROLYL ISOMERASE"/>
    <property type="match status" value="1"/>
</dbReference>
<evidence type="ECO:0000256" key="9">
    <source>
        <dbReference type="ARBA" id="ARBA00031484"/>
    </source>
</evidence>
<keyword evidence="5" id="KW-0732">Signal</keyword>
<feature type="domain" description="PpiC" evidence="12">
    <location>
        <begin position="196"/>
        <end position="227"/>
    </location>
</feature>
<feature type="transmembrane region" description="Helical" evidence="11">
    <location>
        <begin position="15"/>
        <end position="32"/>
    </location>
</feature>
<dbReference type="STRING" id="1458461.BN1012_Phect2382"/>
<comment type="similarity">
    <text evidence="2">Belongs to the PpiC/parvulin rotamase family.</text>
</comment>
<dbReference type="KEGG" id="pect:BN1012_Phect2382"/>
<evidence type="ECO:0000313" key="13">
    <source>
        <dbReference type="EMBL" id="CDO60595.1"/>
    </source>
</evidence>
<evidence type="ECO:0000256" key="6">
    <source>
        <dbReference type="ARBA" id="ARBA00023110"/>
    </source>
</evidence>
<dbReference type="PROSITE" id="PS50198">
    <property type="entry name" value="PPIC_PPIASE_2"/>
    <property type="match status" value="1"/>
</dbReference>
<accession>X5MMP6</accession>
<evidence type="ECO:0000256" key="10">
    <source>
        <dbReference type="PROSITE-ProRule" id="PRU00278"/>
    </source>
</evidence>
<dbReference type="Pfam" id="PF13145">
    <property type="entry name" value="Rotamase_2"/>
    <property type="match status" value="1"/>
</dbReference>
<gene>
    <name evidence="13" type="ORF">BN1012_Phect2382</name>
</gene>
<dbReference type="AlphaFoldDB" id="X5MMP6"/>
<dbReference type="HOGENOM" id="CLU_067345_0_0_5"/>
<evidence type="ECO:0000256" key="1">
    <source>
        <dbReference type="ARBA" id="ARBA00000971"/>
    </source>
</evidence>
<reference evidence="13 14" key="1">
    <citation type="journal article" date="2014" name="Front. Genet.">
        <title>Genome and metabolic network of "Candidatus Phaeomarinobacter ectocarpi" Ec32, a new candidate genus of Alphaproteobacteria frequently associated with brown algae.</title>
        <authorList>
            <person name="Dittami S.M."/>
            <person name="Barbeyron T."/>
            <person name="Boyen C."/>
            <person name="Cambefort J."/>
            <person name="Collet G."/>
            <person name="Delage L."/>
            <person name="Gobet A."/>
            <person name="Groisillier A."/>
            <person name="Leblanc C."/>
            <person name="Michel G."/>
            <person name="Scornet D."/>
            <person name="Siegel A."/>
            <person name="Tapia J.E."/>
            <person name="Tonon T."/>
        </authorList>
    </citation>
    <scope>NUCLEOTIDE SEQUENCE [LARGE SCALE GENOMIC DNA]</scope>
    <source>
        <strain evidence="13 14">Ec32</strain>
    </source>
</reference>
<evidence type="ECO:0000313" key="14">
    <source>
        <dbReference type="Proteomes" id="UP000032160"/>
    </source>
</evidence>
<dbReference type="GO" id="GO:0003755">
    <property type="term" value="F:peptidyl-prolyl cis-trans isomerase activity"/>
    <property type="evidence" value="ECO:0007669"/>
    <property type="project" value="UniProtKB-KW"/>
</dbReference>
<dbReference type="Gene3D" id="3.10.50.40">
    <property type="match status" value="1"/>
</dbReference>
<dbReference type="SUPFAM" id="SSF54534">
    <property type="entry name" value="FKBP-like"/>
    <property type="match status" value="1"/>
</dbReference>
<dbReference type="EMBL" id="HG966617">
    <property type="protein sequence ID" value="CDO60595.1"/>
    <property type="molecule type" value="Genomic_DNA"/>
</dbReference>
<evidence type="ECO:0000256" key="4">
    <source>
        <dbReference type="ARBA" id="ARBA00018370"/>
    </source>
</evidence>
<protein>
    <recommendedName>
        <fullName evidence="4">Parvulin-like PPIase</fullName>
        <ecNumber evidence="3">5.2.1.8</ecNumber>
    </recommendedName>
    <alternativeName>
        <fullName evidence="8">Peptidyl-prolyl cis-trans isomerase plp</fullName>
    </alternativeName>
    <alternativeName>
        <fullName evidence="9">Rotamase plp</fullName>
    </alternativeName>
</protein>
<dbReference type="InterPro" id="IPR000297">
    <property type="entry name" value="PPIase_PpiC"/>
</dbReference>
<evidence type="ECO:0000256" key="3">
    <source>
        <dbReference type="ARBA" id="ARBA00013194"/>
    </source>
</evidence>
<dbReference type="PANTHER" id="PTHR47245:SF1">
    <property type="entry name" value="FOLDASE PROTEIN PRSA"/>
    <property type="match status" value="1"/>
</dbReference>
<keyword evidence="11" id="KW-0812">Transmembrane</keyword>